<evidence type="ECO:0000259" key="9">
    <source>
        <dbReference type="PROSITE" id="PS50262"/>
    </source>
</evidence>
<protein>
    <recommendedName>
        <fullName evidence="9">G-protein coupled receptors family 1 profile domain-containing protein</fullName>
    </recommendedName>
</protein>
<dbReference type="AlphaFoldDB" id="A0AAE0ZTL5"/>
<sequence>VKTMLTPGRSLAVIVSIFLAMFAVFSPVFFGSPLGWKFSPTRNRTIIMQLGVDNQAEQITYGLSNVCGYAAFFVVILCTGILITSLKRKAKWREGVTGIASAGKDGEAPAGGKTNANNVSRDTKIIKLVVIISSVFIGSYFPSTVVFLAATAMPDFSPTGEYRNLFFVACSFTYNLEAINSSVNILIYLNMSSKYKSTFDAMFCKGDNSPGIGAKQ</sequence>
<dbReference type="PANTHER" id="PTHR45695:SF9">
    <property type="entry name" value="LEUCOKININ RECEPTOR"/>
    <property type="match status" value="1"/>
</dbReference>
<feature type="transmembrane region" description="Helical" evidence="8">
    <location>
        <begin position="12"/>
        <end position="30"/>
    </location>
</feature>
<keyword evidence="3 8" id="KW-1133">Transmembrane helix</keyword>
<feature type="transmembrane region" description="Helical" evidence="8">
    <location>
        <begin position="59"/>
        <end position="83"/>
    </location>
</feature>
<reference evidence="10" key="1">
    <citation type="journal article" date="2023" name="G3 (Bethesda)">
        <title>A reference genome for the long-term kleptoplast-retaining sea slug Elysia crispata morphotype clarki.</title>
        <authorList>
            <person name="Eastman K.E."/>
            <person name="Pendleton A.L."/>
            <person name="Shaikh M.A."/>
            <person name="Suttiyut T."/>
            <person name="Ogas R."/>
            <person name="Tomko P."/>
            <person name="Gavelis G."/>
            <person name="Widhalm J.R."/>
            <person name="Wisecaver J.H."/>
        </authorList>
    </citation>
    <scope>NUCLEOTIDE SEQUENCE</scope>
    <source>
        <strain evidence="10">ECLA1</strain>
    </source>
</reference>
<evidence type="ECO:0000256" key="5">
    <source>
        <dbReference type="ARBA" id="ARBA00023136"/>
    </source>
</evidence>
<organism evidence="10 11">
    <name type="scientific">Elysia crispata</name>
    <name type="common">lettuce slug</name>
    <dbReference type="NCBI Taxonomy" id="231223"/>
    <lineage>
        <taxon>Eukaryota</taxon>
        <taxon>Metazoa</taxon>
        <taxon>Spiralia</taxon>
        <taxon>Lophotrochozoa</taxon>
        <taxon>Mollusca</taxon>
        <taxon>Gastropoda</taxon>
        <taxon>Heterobranchia</taxon>
        <taxon>Euthyneura</taxon>
        <taxon>Panpulmonata</taxon>
        <taxon>Sacoglossa</taxon>
        <taxon>Placobranchoidea</taxon>
        <taxon>Plakobranchidae</taxon>
        <taxon>Elysia</taxon>
    </lineage>
</organism>
<name>A0AAE0ZTL5_9GAST</name>
<evidence type="ECO:0000256" key="1">
    <source>
        <dbReference type="ARBA" id="ARBA00004141"/>
    </source>
</evidence>
<evidence type="ECO:0000256" key="7">
    <source>
        <dbReference type="ARBA" id="ARBA00023224"/>
    </source>
</evidence>
<dbReference type="EMBL" id="JAWDGP010003329">
    <property type="protein sequence ID" value="KAK3775403.1"/>
    <property type="molecule type" value="Genomic_DNA"/>
</dbReference>
<dbReference type="GO" id="GO:0008528">
    <property type="term" value="F:G protein-coupled peptide receptor activity"/>
    <property type="evidence" value="ECO:0007669"/>
    <property type="project" value="InterPro"/>
</dbReference>
<evidence type="ECO:0000256" key="2">
    <source>
        <dbReference type="ARBA" id="ARBA00022692"/>
    </source>
</evidence>
<dbReference type="Proteomes" id="UP001283361">
    <property type="component" value="Unassembled WGS sequence"/>
</dbReference>
<evidence type="ECO:0000256" key="6">
    <source>
        <dbReference type="ARBA" id="ARBA00023170"/>
    </source>
</evidence>
<evidence type="ECO:0000313" key="10">
    <source>
        <dbReference type="EMBL" id="KAK3775403.1"/>
    </source>
</evidence>
<feature type="transmembrane region" description="Helical" evidence="8">
    <location>
        <begin position="165"/>
        <end position="189"/>
    </location>
</feature>
<accession>A0AAE0ZTL5</accession>
<dbReference type="PROSITE" id="PS50262">
    <property type="entry name" value="G_PROTEIN_RECEP_F1_2"/>
    <property type="match status" value="1"/>
</dbReference>
<keyword evidence="6" id="KW-0675">Receptor</keyword>
<dbReference type="GO" id="GO:0005886">
    <property type="term" value="C:plasma membrane"/>
    <property type="evidence" value="ECO:0007669"/>
    <property type="project" value="TreeGrafter"/>
</dbReference>
<evidence type="ECO:0000313" key="11">
    <source>
        <dbReference type="Proteomes" id="UP001283361"/>
    </source>
</evidence>
<gene>
    <name evidence="10" type="ORF">RRG08_013248</name>
</gene>
<evidence type="ECO:0000256" key="8">
    <source>
        <dbReference type="SAM" id="Phobius"/>
    </source>
</evidence>
<keyword evidence="5 8" id="KW-0472">Membrane</keyword>
<evidence type="ECO:0000256" key="3">
    <source>
        <dbReference type="ARBA" id="ARBA00022989"/>
    </source>
</evidence>
<dbReference type="InterPro" id="IPR019427">
    <property type="entry name" value="7TM_GPCR_serpentine_rcpt_Srw"/>
</dbReference>
<keyword evidence="7" id="KW-0807">Transducer</keyword>
<dbReference type="SUPFAM" id="SSF81321">
    <property type="entry name" value="Family A G protein-coupled receptor-like"/>
    <property type="match status" value="1"/>
</dbReference>
<feature type="non-terminal residue" evidence="10">
    <location>
        <position position="1"/>
    </location>
</feature>
<feature type="transmembrane region" description="Helical" evidence="8">
    <location>
        <begin position="128"/>
        <end position="153"/>
    </location>
</feature>
<keyword evidence="2 8" id="KW-0812">Transmembrane</keyword>
<comment type="subcellular location">
    <subcellularLocation>
        <location evidence="1">Membrane</location>
        <topology evidence="1">Multi-pass membrane protein</topology>
    </subcellularLocation>
</comment>
<feature type="domain" description="G-protein coupled receptors family 1 profile" evidence="9">
    <location>
        <begin position="72"/>
        <end position="188"/>
    </location>
</feature>
<evidence type="ECO:0000256" key="4">
    <source>
        <dbReference type="ARBA" id="ARBA00023040"/>
    </source>
</evidence>
<dbReference type="PANTHER" id="PTHR45695">
    <property type="entry name" value="LEUCOKININ RECEPTOR-RELATED"/>
    <property type="match status" value="1"/>
</dbReference>
<proteinExistence type="predicted"/>
<dbReference type="Pfam" id="PF10324">
    <property type="entry name" value="7TM_GPCR_Srw"/>
    <property type="match status" value="1"/>
</dbReference>
<dbReference type="InterPro" id="IPR017452">
    <property type="entry name" value="GPCR_Rhodpsn_7TM"/>
</dbReference>
<dbReference type="Gene3D" id="1.20.1070.10">
    <property type="entry name" value="Rhodopsin 7-helix transmembrane proteins"/>
    <property type="match status" value="1"/>
</dbReference>
<keyword evidence="4" id="KW-0297">G-protein coupled receptor</keyword>
<comment type="caution">
    <text evidence="10">The sequence shown here is derived from an EMBL/GenBank/DDBJ whole genome shotgun (WGS) entry which is preliminary data.</text>
</comment>
<keyword evidence="11" id="KW-1185">Reference proteome</keyword>